<dbReference type="NCBIfam" id="NF005312">
    <property type="entry name" value="PRK06846.1"/>
    <property type="match status" value="1"/>
</dbReference>
<dbReference type="PANTHER" id="PTHR32027">
    <property type="entry name" value="CYTOSINE DEAMINASE"/>
    <property type="match status" value="1"/>
</dbReference>
<evidence type="ECO:0000313" key="3">
    <source>
        <dbReference type="Proteomes" id="UP001199916"/>
    </source>
</evidence>
<sequence>MEAKYWLTDVSLEHSFRYEAGVIAGTMIEPSHLLIEQGRISRIVPASMRLDDDLPRRSARGLLALPAFVEKHCHLDKTILGDEWRAVRPAANILERFEIEKNVLPHLSTTMKDRARILVERLLNAGSTHIRTHVDIYPEVGLRHLEEVQEVLAEYDDRLTCEIVAFPQHGLLRTDCGELLREALRRGAGLVGGVDPATVDGDMETSLQTMMDIAVQGDADIDLHLHDGGAVGLQTIKRLCELAGEAGWQGRVAVSHAFALGDAAGQEADDIAQMLSEYGVTIVTSVPLARTMPPVNFLHEKGVSLAVGCDNIYDSWSPFGTGDILERAGRLAERFGRVTEQKLAETLGFITGGITPLDKEGKRVWPAAGDEANLVLVDASCSAEAVARRAVRKAVLFRGRIVAGIL</sequence>
<dbReference type="InterPro" id="IPR011059">
    <property type="entry name" value="Metal-dep_hydrolase_composite"/>
</dbReference>
<name>A0ABS8YR42_9BACL</name>
<dbReference type="Proteomes" id="UP001199916">
    <property type="component" value="Unassembled WGS sequence"/>
</dbReference>
<dbReference type="InterPro" id="IPR052349">
    <property type="entry name" value="Metallo-hydrolase_Enzymes"/>
</dbReference>
<proteinExistence type="predicted"/>
<accession>A0ABS8YR42</accession>
<dbReference type="InterPro" id="IPR013108">
    <property type="entry name" value="Amidohydro_3"/>
</dbReference>
<protein>
    <submittedName>
        <fullName evidence="2">Amidohydrolase family protein</fullName>
    </submittedName>
</protein>
<dbReference type="CDD" id="cd01293">
    <property type="entry name" value="Bact_CD"/>
    <property type="match status" value="1"/>
</dbReference>
<keyword evidence="3" id="KW-1185">Reference proteome</keyword>
<organism evidence="2 3">
    <name type="scientific">Paenibacillus profundus</name>
    <dbReference type="NCBI Taxonomy" id="1173085"/>
    <lineage>
        <taxon>Bacteria</taxon>
        <taxon>Bacillati</taxon>
        <taxon>Bacillota</taxon>
        <taxon>Bacilli</taxon>
        <taxon>Bacillales</taxon>
        <taxon>Paenibacillaceae</taxon>
        <taxon>Paenibacillus</taxon>
    </lineage>
</organism>
<dbReference type="RefSeq" id="WP_233698958.1">
    <property type="nucleotide sequence ID" value="NZ_JAJNBZ010000037.1"/>
</dbReference>
<dbReference type="PANTHER" id="PTHR32027:SF9">
    <property type="entry name" value="BLL3847 PROTEIN"/>
    <property type="match status" value="1"/>
</dbReference>
<reference evidence="2 3" key="1">
    <citation type="submission" date="2021-11" db="EMBL/GenBank/DDBJ databases">
        <title>Draft genome sequence of Paenibacillus profundus YoMME, a new Gram-positive bacteria with exoelectrogenic properties.</title>
        <authorList>
            <person name="Hubenova Y."/>
            <person name="Hubenova E."/>
            <person name="Manasiev Y."/>
            <person name="Peykov S."/>
            <person name="Mitov M."/>
        </authorList>
    </citation>
    <scope>NUCLEOTIDE SEQUENCE [LARGE SCALE GENOMIC DNA]</scope>
    <source>
        <strain evidence="2 3">YoMME</strain>
    </source>
</reference>
<dbReference type="EMBL" id="JAJNBZ010000037">
    <property type="protein sequence ID" value="MCE5172913.1"/>
    <property type="molecule type" value="Genomic_DNA"/>
</dbReference>
<dbReference type="InterPro" id="IPR032466">
    <property type="entry name" value="Metal_Hydrolase"/>
</dbReference>
<feature type="domain" description="Amidohydrolase 3" evidence="1">
    <location>
        <begin position="112"/>
        <end position="402"/>
    </location>
</feature>
<evidence type="ECO:0000313" key="2">
    <source>
        <dbReference type="EMBL" id="MCE5172913.1"/>
    </source>
</evidence>
<gene>
    <name evidence="2" type="ORF">LQV63_26990</name>
</gene>
<dbReference type="Gene3D" id="2.30.40.10">
    <property type="entry name" value="Urease, subunit C, domain 1"/>
    <property type="match status" value="1"/>
</dbReference>
<dbReference type="Pfam" id="PF07969">
    <property type="entry name" value="Amidohydro_3"/>
    <property type="match status" value="1"/>
</dbReference>
<dbReference type="SUPFAM" id="SSF51556">
    <property type="entry name" value="Metallo-dependent hydrolases"/>
    <property type="match status" value="1"/>
</dbReference>
<evidence type="ECO:0000259" key="1">
    <source>
        <dbReference type="Pfam" id="PF07969"/>
    </source>
</evidence>
<dbReference type="Gene3D" id="3.20.20.140">
    <property type="entry name" value="Metal-dependent hydrolases"/>
    <property type="match status" value="1"/>
</dbReference>
<comment type="caution">
    <text evidence="2">The sequence shown here is derived from an EMBL/GenBank/DDBJ whole genome shotgun (WGS) entry which is preliminary data.</text>
</comment>